<sequence length="53" mass="5793">MDNQQRVRRAAFGRLPNLRGGQPRRLVQPQLDEAAGLLTQGGSGAVMTYLRNG</sequence>
<accession>A0A8J3L0P5</accession>
<dbReference type="AlphaFoldDB" id="A0A8J3L0P5"/>
<proteinExistence type="predicted"/>
<dbReference type="EMBL" id="BONI01000058">
    <property type="protein sequence ID" value="GIG09074.1"/>
    <property type="molecule type" value="Genomic_DNA"/>
</dbReference>
<evidence type="ECO:0000313" key="1">
    <source>
        <dbReference type="EMBL" id="GIG09074.1"/>
    </source>
</evidence>
<dbReference type="Proteomes" id="UP000630887">
    <property type="component" value="Unassembled WGS sequence"/>
</dbReference>
<keyword evidence="2" id="KW-1185">Reference proteome</keyword>
<gene>
    <name evidence="1" type="ORF">Cco03nite_57740</name>
</gene>
<evidence type="ECO:0000313" key="2">
    <source>
        <dbReference type="Proteomes" id="UP000630887"/>
    </source>
</evidence>
<organism evidence="1 2">
    <name type="scientific">Catellatospora coxensis</name>
    <dbReference type="NCBI Taxonomy" id="310354"/>
    <lineage>
        <taxon>Bacteria</taxon>
        <taxon>Bacillati</taxon>
        <taxon>Actinomycetota</taxon>
        <taxon>Actinomycetes</taxon>
        <taxon>Micromonosporales</taxon>
        <taxon>Micromonosporaceae</taxon>
        <taxon>Catellatospora</taxon>
    </lineage>
</organism>
<name>A0A8J3L0P5_9ACTN</name>
<reference evidence="1 2" key="1">
    <citation type="submission" date="2021-01" db="EMBL/GenBank/DDBJ databases">
        <title>Whole genome shotgun sequence of Catellatospora coxensis NBRC 107359.</title>
        <authorList>
            <person name="Komaki H."/>
            <person name="Tamura T."/>
        </authorList>
    </citation>
    <scope>NUCLEOTIDE SEQUENCE [LARGE SCALE GENOMIC DNA]</scope>
    <source>
        <strain evidence="1 2">NBRC 107359</strain>
    </source>
</reference>
<comment type="caution">
    <text evidence="1">The sequence shown here is derived from an EMBL/GenBank/DDBJ whole genome shotgun (WGS) entry which is preliminary data.</text>
</comment>
<protein>
    <submittedName>
        <fullName evidence="1">Uncharacterized protein</fullName>
    </submittedName>
</protein>